<dbReference type="Proteomes" id="UP000293300">
    <property type="component" value="Unassembled WGS sequence"/>
</dbReference>
<gene>
    <name evidence="2" type="ORF">EZL74_12040</name>
</gene>
<evidence type="ECO:0008006" key="4">
    <source>
        <dbReference type="Google" id="ProtNLM"/>
    </source>
</evidence>
<keyword evidence="3" id="KW-1185">Reference proteome</keyword>
<accession>A0A4Q9YTS5</accession>
<comment type="caution">
    <text evidence="2">The sequence shown here is derived from an EMBL/GenBank/DDBJ whole genome shotgun (WGS) entry which is preliminary data.</text>
</comment>
<dbReference type="EMBL" id="SJPE01000019">
    <property type="protein sequence ID" value="TBX65343.1"/>
    <property type="molecule type" value="Genomic_DNA"/>
</dbReference>
<dbReference type="AlphaFoldDB" id="A0A4Q9YTS5"/>
<reference evidence="2 3" key="1">
    <citation type="submission" date="2019-02" db="EMBL/GenBank/DDBJ databases">
        <title>Flavobacterium sp. RD-2-33 isolated from forest soil.</title>
        <authorList>
            <person name="Chaudhary D.K."/>
        </authorList>
    </citation>
    <scope>NUCLEOTIDE SEQUENCE [LARGE SCALE GENOMIC DNA]</scope>
    <source>
        <strain evidence="2 3">RD-2-33</strain>
    </source>
</reference>
<keyword evidence="1" id="KW-1133">Transmembrane helix</keyword>
<evidence type="ECO:0000313" key="2">
    <source>
        <dbReference type="EMBL" id="TBX65343.1"/>
    </source>
</evidence>
<keyword evidence="1" id="KW-0812">Transmembrane</keyword>
<proteinExistence type="predicted"/>
<evidence type="ECO:0000313" key="3">
    <source>
        <dbReference type="Proteomes" id="UP000293300"/>
    </source>
</evidence>
<organism evidence="2 3">
    <name type="scientific">Flavobacterium silvisoli</name>
    <dbReference type="NCBI Taxonomy" id="2529433"/>
    <lineage>
        <taxon>Bacteria</taxon>
        <taxon>Pseudomonadati</taxon>
        <taxon>Bacteroidota</taxon>
        <taxon>Flavobacteriia</taxon>
        <taxon>Flavobacteriales</taxon>
        <taxon>Flavobacteriaceae</taxon>
        <taxon>Flavobacterium</taxon>
    </lineage>
</organism>
<sequence length="109" mass="13458">MILIVSKYLLPEGYKAFAVFPFVFLKNETAKQDKVLLNHERIHLRQQSELLVLPFLIWYFIAFLVHYCRLRNWNAAYREISFEKEAYEKENDFEYLKSRPFFNFIRRRK</sequence>
<evidence type="ECO:0000256" key="1">
    <source>
        <dbReference type="SAM" id="Phobius"/>
    </source>
</evidence>
<name>A0A4Q9YTS5_9FLAO</name>
<keyword evidence="1" id="KW-0472">Membrane</keyword>
<feature type="transmembrane region" description="Helical" evidence="1">
    <location>
        <begin position="50"/>
        <end position="68"/>
    </location>
</feature>
<protein>
    <recommendedName>
        <fullName evidence="4">Peptidase M56 domain-containing protein</fullName>
    </recommendedName>
</protein>